<keyword evidence="5" id="KW-0325">Glycoprotein</keyword>
<dbReference type="Gene3D" id="3.40.50.1820">
    <property type="entry name" value="alpha/beta hydrolase"/>
    <property type="match status" value="1"/>
</dbReference>
<evidence type="ECO:0000256" key="1">
    <source>
        <dbReference type="ARBA" id="ARBA00011079"/>
    </source>
</evidence>
<organism evidence="6 7">
    <name type="scientific">Polyodon spathula</name>
    <name type="common">North American paddlefish</name>
    <name type="synonym">Squalus spathula</name>
    <dbReference type="NCBI Taxonomy" id="7913"/>
    <lineage>
        <taxon>Eukaryota</taxon>
        <taxon>Metazoa</taxon>
        <taxon>Chordata</taxon>
        <taxon>Craniata</taxon>
        <taxon>Vertebrata</taxon>
        <taxon>Euteleostomi</taxon>
        <taxon>Actinopterygii</taxon>
        <taxon>Chondrostei</taxon>
        <taxon>Acipenseriformes</taxon>
        <taxon>Polyodontidae</taxon>
        <taxon>Polyodon</taxon>
    </lineage>
</organism>
<keyword evidence="7" id="KW-1185">Reference proteome</keyword>
<name>A0ABS2XKB3_POLSP</name>
<keyword evidence="3" id="KW-0732">Signal</keyword>
<keyword evidence="4" id="KW-0378">Hydrolase</keyword>
<evidence type="ECO:0000256" key="3">
    <source>
        <dbReference type="ARBA" id="ARBA00022729"/>
    </source>
</evidence>
<comment type="caution">
    <text evidence="6">The sequence shown here is derived from an EMBL/GenBank/DDBJ whole genome shotgun (WGS) entry which is preliminary data.</text>
</comment>
<gene>
    <name evidence="6" type="primary">Dpp7_0</name>
    <name evidence="6" type="ORF">GTO93_0007528</name>
</gene>
<keyword evidence="2" id="KW-0645">Protease</keyword>
<proteinExistence type="inferred from homology"/>
<evidence type="ECO:0000256" key="2">
    <source>
        <dbReference type="ARBA" id="ARBA00022670"/>
    </source>
</evidence>
<reference evidence="6" key="1">
    <citation type="journal article" date="2021" name="Cell">
        <title>Tracing the genetic footprints of vertebrate landing in non-teleost ray-finned fishes.</title>
        <authorList>
            <person name="Bi X."/>
            <person name="Wang K."/>
            <person name="Yang L."/>
            <person name="Pan H."/>
            <person name="Jiang H."/>
            <person name="Wei Q."/>
            <person name="Fang M."/>
            <person name="Yu H."/>
            <person name="Zhu C."/>
            <person name="Cai Y."/>
            <person name="He Y."/>
            <person name="Gan X."/>
            <person name="Zeng H."/>
            <person name="Yu D."/>
            <person name="Zhu Y."/>
            <person name="Jiang H."/>
            <person name="Qiu Q."/>
            <person name="Yang H."/>
            <person name="Zhang Y.E."/>
            <person name="Wang W."/>
            <person name="Zhu M."/>
            <person name="He S."/>
            <person name="Zhang G."/>
        </authorList>
    </citation>
    <scope>NUCLEOTIDE SEQUENCE</scope>
    <source>
        <strain evidence="6">Pddl_001</strain>
    </source>
</reference>
<comment type="similarity">
    <text evidence="1">Belongs to the peptidase S28 family.</text>
</comment>
<dbReference type="PANTHER" id="PTHR11010:SF107">
    <property type="entry name" value="DIPEPTIDYL PEPTIDASE 2"/>
    <property type="match status" value="1"/>
</dbReference>
<dbReference type="Pfam" id="PF05577">
    <property type="entry name" value="Peptidase_S28"/>
    <property type="match status" value="1"/>
</dbReference>
<accession>A0ABS2XKB3</accession>
<sequence>MFTSLPFTEQDREKHCMEKWAVVPRPGWLKTQFWGDDLTSATNIIFSNGDLDPWANGGVRKSLSPSLIAINIAEGAHHLDLRGSNPADPASVINARKMESKIIAEWVKNRETNVF</sequence>
<evidence type="ECO:0000256" key="4">
    <source>
        <dbReference type="ARBA" id="ARBA00022801"/>
    </source>
</evidence>
<evidence type="ECO:0000256" key="5">
    <source>
        <dbReference type="ARBA" id="ARBA00023180"/>
    </source>
</evidence>
<dbReference type="PANTHER" id="PTHR11010">
    <property type="entry name" value="PROTEASE S28 PRO-X CARBOXYPEPTIDASE-RELATED"/>
    <property type="match status" value="1"/>
</dbReference>
<evidence type="ECO:0000313" key="7">
    <source>
        <dbReference type="Proteomes" id="UP001166093"/>
    </source>
</evidence>
<feature type="non-terminal residue" evidence="6">
    <location>
        <position position="115"/>
    </location>
</feature>
<protein>
    <submittedName>
        <fullName evidence="6">DPP2 peptidase</fullName>
    </submittedName>
</protein>
<dbReference type="Proteomes" id="UP001166093">
    <property type="component" value="Unassembled WGS sequence"/>
</dbReference>
<dbReference type="InterPro" id="IPR029058">
    <property type="entry name" value="AB_hydrolase_fold"/>
</dbReference>
<dbReference type="InterPro" id="IPR008758">
    <property type="entry name" value="Peptidase_S28"/>
</dbReference>
<feature type="non-terminal residue" evidence="6">
    <location>
        <position position="1"/>
    </location>
</feature>
<evidence type="ECO:0000313" key="6">
    <source>
        <dbReference type="EMBL" id="MBN3274320.1"/>
    </source>
</evidence>
<dbReference type="EMBL" id="JAAWVQ010038626">
    <property type="protein sequence ID" value="MBN3274320.1"/>
    <property type="molecule type" value="Genomic_DNA"/>
</dbReference>